<keyword evidence="2" id="KW-1185">Reference proteome</keyword>
<name>A0AAU9NL22_9ASTR</name>
<proteinExistence type="predicted"/>
<dbReference type="Proteomes" id="UP001157418">
    <property type="component" value="Unassembled WGS sequence"/>
</dbReference>
<accession>A0AAU9NL22</accession>
<evidence type="ECO:0000313" key="2">
    <source>
        <dbReference type="Proteomes" id="UP001157418"/>
    </source>
</evidence>
<sequence length="71" mass="8049">MFEFRTLKNRGGVVEDLGFILFLKVQNHTHVSLSLSHTPSLPLESSLLRQRSTEAAINVKFSSDSRSMKMK</sequence>
<dbReference type="EMBL" id="CAKMRJ010004445">
    <property type="protein sequence ID" value="CAH1438360.1"/>
    <property type="molecule type" value="Genomic_DNA"/>
</dbReference>
<comment type="caution">
    <text evidence="1">The sequence shown here is derived from an EMBL/GenBank/DDBJ whole genome shotgun (WGS) entry which is preliminary data.</text>
</comment>
<protein>
    <submittedName>
        <fullName evidence="1">Uncharacterized protein</fullName>
    </submittedName>
</protein>
<reference evidence="1 2" key="1">
    <citation type="submission" date="2022-01" db="EMBL/GenBank/DDBJ databases">
        <authorList>
            <person name="Xiong W."/>
            <person name="Schranz E."/>
        </authorList>
    </citation>
    <scope>NUCLEOTIDE SEQUENCE [LARGE SCALE GENOMIC DNA]</scope>
</reference>
<evidence type="ECO:0000313" key="1">
    <source>
        <dbReference type="EMBL" id="CAH1438360.1"/>
    </source>
</evidence>
<dbReference type="AlphaFoldDB" id="A0AAU9NL22"/>
<gene>
    <name evidence="1" type="ORF">LVIROSA_LOCUS24625</name>
</gene>
<organism evidence="1 2">
    <name type="scientific">Lactuca virosa</name>
    <dbReference type="NCBI Taxonomy" id="75947"/>
    <lineage>
        <taxon>Eukaryota</taxon>
        <taxon>Viridiplantae</taxon>
        <taxon>Streptophyta</taxon>
        <taxon>Embryophyta</taxon>
        <taxon>Tracheophyta</taxon>
        <taxon>Spermatophyta</taxon>
        <taxon>Magnoliopsida</taxon>
        <taxon>eudicotyledons</taxon>
        <taxon>Gunneridae</taxon>
        <taxon>Pentapetalae</taxon>
        <taxon>asterids</taxon>
        <taxon>campanulids</taxon>
        <taxon>Asterales</taxon>
        <taxon>Asteraceae</taxon>
        <taxon>Cichorioideae</taxon>
        <taxon>Cichorieae</taxon>
        <taxon>Lactucinae</taxon>
        <taxon>Lactuca</taxon>
    </lineage>
</organism>